<dbReference type="EMBL" id="PKPP01010698">
    <property type="protein sequence ID" value="PWA45564.1"/>
    <property type="molecule type" value="Genomic_DNA"/>
</dbReference>
<proteinExistence type="predicted"/>
<dbReference type="InterPro" id="IPR007527">
    <property type="entry name" value="Znf_SWIM"/>
</dbReference>
<keyword evidence="3" id="KW-0862">Zinc</keyword>
<feature type="region of interest" description="Disordered" evidence="5">
    <location>
        <begin position="1"/>
        <end position="56"/>
    </location>
</feature>
<feature type="compositionally biased region" description="Basic and acidic residues" evidence="5">
    <location>
        <begin position="110"/>
        <end position="123"/>
    </location>
</feature>
<dbReference type="Proteomes" id="UP000245207">
    <property type="component" value="Unassembled WGS sequence"/>
</dbReference>
<keyword evidence="2 4" id="KW-0863">Zinc-finger</keyword>
<dbReference type="SMART" id="SM00575">
    <property type="entry name" value="ZnF_PMZ"/>
    <property type="match status" value="1"/>
</dbReference>
<evidence type="ECO:0000256" key="4">
    <source>
        <dbReference type="PROSITE-ProRule" id="PRU00325"/>
    </source>
</evidence>
<evidence type="ECO:0000256" key="3">
    <source>
        <dbReference type="ARBA" id="ARBA00022833"/>
    </source>
</evidence>
<name>A0A2U1L986_ARTAN</name>
<feature type="domain" description="SWIM-type" evidence="6">
    <location>
        <begin position="286"/>
        <end position="322"/>
    </location>
</feature>
<protein>
    <submittedName>
        <fullName evidence="7">FAR1 DNA binding domain-containing protein</fullName>
    </submittedName>
</protein>
<dbReference type="Pfam" id="PF03101">
    <property type="entry name" value="FAR1"/>
    <property type="match status" value="1"/>
</dbReference>
<evidence type="ECO:0000259" key="6">
    <source>
        <dbReference type="PROSITE" id="PS50966"/>
    </source>
</evidence>
<feature type="compositionally biased region" description="Polar residues" evidence="5">
    <location>
        <begin position="34"/>
        <end position="45"/>
    </location>
</feature>
<evidence type="ECO:0000313" key="7">
    <source>
        <dbReference type="EMBL" id="PWA45564.1"/>
    </source>
</evidence>
<evidence type="ECO:0000313" key="8">
    <source>
        <dbReference type="Proteomes" id="UP000245207"/>
    </source>
</evidence>
<feature type="region of interest" description="Disordered" evidence="5">
    <location>
        <begin position="475"/>
        <end position="495"/>
    </location>
</feature>
<evidence type="ECO:0000256" key="2">
    <source>
        <dbReference type="ARBA" id="ARBA00022771"/>
    </source>
</evidence>
<dbReference type="InterPro" id="IPR004330">
    <property type="entry name" value="FAR1_DNA_bnd_dom"/>
</dbReference>
<dbReference type="InterPro" id="IPR006564">
    <property type="entry name" value="Znf_PMZ"/>
</dbReference>
<dbReference type="GO" id="GO:0008270">
    <property type="term" value="F:zinc ion binding"/>
    <property type="evidence" value="ECO:0007669"/>
    <property type="project" value="UniProtKB-KW"/>
</dbReference>
<dbReference type="PANTHER" id="PTHR47718">
    <property type="entry name" value="OS01G0519700 PROTEIN"/>
    <property type="match status" value="1"/>
</dbReference>
<reference evidence="7 8" key="1">
    <citation type="journal article" date="2018" name="Mol. Plant">
        <title>The genome of Artemisia annua provides insight into the evolution of Asteraceae family and artemisinin biosynthesis.</title>
        <authorList>
            <person name="Shen Q."/>
            <person name="Zhang L."/>
            <person name="Liao Z."/>
            <person name="Wang S."/>
            <person name="Yan T."/>
            <person name="Shi P."/>
            <person name="Liu M."/>
            <person name="Fu X."/>
            <person name="Pan Q."/>
            <person name="Wang Y."/>
            <person name="Lv Z."/>
            <person name="Lu X."/>
            <person name="Zhang F."/>
            <person name="Jiang W."/>
            <person name="Ma Y."/>
            <person name="Chen M."/>
            <person name="Hao X."/>
            <person name="Li L."/>
            <person name="Tang Y."/>
            <person name="Lv G."/>
            <person name="Zhou Y."/>
            <person name="Sun X."/>
            <person name="Brodelius P.E."/>
            <person name="Rose J.K.C."/>
            <person name="Tang K."/>
        </authorList>
    </citation>
    <scope>NUCLEOTIDE SEQUENCE [LARGE SCALE GENOMIC DNA]</scope>
    <source>
        <strain evidence="8">cv. Huhao1</strain>
        <tissue evidence="7">Leaf</tissue>
    </source>
</reference>
<dbReference type="OrthoDB" id="1927586at2759"/>
<organism evidence="7 8">
    <name type="scientific">Artemisia annua</name>
    <name type="common">Sweet wormwood</name>
    <dbReference type="NCBI Taxonomy" id="35608"/>
    <lineage>
        <taxon>Eukaryota</taxon>
        <taxon>Viridiplantae</taxon>
        <taxon>Streptophyta</taxon>
        <taxon>Embryophyta</taxon>
        <taxon>Tracheophyta</taxon>
        <taxon>Spermatophyta</taxon>
        <taxon>Magnoliopsida</taxon>
        <taxon>eudicotyledons</taxon>
        <taxon>Gunneridae</taxon>
        <taxon>Pentapetalae</taxon>
        <taxon>asterids</taxon>
        <taxon>campanulids</taxon>
        <taxon>Asterales</taxon>
        <taxon>Asteraceae</taxon>
        <taxon>Asteroideae</taxon>
        <taxon>Anthemideae</taxon>
        <taxon>Artemisiinae</taxon>
        <taxon>Artemisia</taxon>
    </lineage>
</organism>
<evidence type="ECO:0000256" key="1">
    <source>
        <dbReference type="ARBA" id="ARBA00022723"/>
    </source>
</evidence>
<keyword evidence="1" id="KW-0479">Metal-binding</keyword>
<feature type="compositionally biased region" description="Polar residues" evidence="5">
    <location>
        <begin position="1"/>
        <end position="23"/>
    </location>
</feature>
<gene>
    <name evidence="7" type="ORF">CTI12_AA516580</name>
</gene>
<dbReference type="AlphaFoldDB" id="A0A2U1L986"/>
<keyword evidence="8" id="KW-1185">Reference proteome</keyword>
<dbReference type="PROSITE" id="PS50966">
    <property type="entry name" value="ZF_SWIM"/>
    <property type="match status" value="1"/>
</dbReference>
<dbReference type="PANTHER" id="PTHR47718:SF17">
    <property type="entry name" value="PROTEIN FAR1-RELATED SEQUENCE 5-LIKE"/>
    <property type="match status" value="1"/>
</dbReference>
<evidence type="ECO:0000256" key="5">
    <source>
        <dbReference type="SAM" id="MobiDB-lite"/>
    </source>
</evidence>
<comment type="caution">
    <text evidence="7">The sequence shown here is derived from an EMBL/GenBank/DDBJ whole genome shotgun (WGS) entry which is preliminary data.</text>
</comment>
<sequence>MSNVTNESDSIQGQTANPPSCNIVQDDIIGDDQSVPQVGSYQRTPPGSKFWIPDAKNKPVEGTEFDTIELALKFYKEYAREGGFEVRRGGKKKRKTKEDPTLKYFVCSKEGVKPPPKNDKKTTDMSQSDNIQIVKQVIKRRRRASQRCGCKAILRLRQTEENKYVVYTFFEKHNHPLVQENDYKYLRAARKLSFPKQQLLYHLSNANLGPTRAWKVMKEMFGGFENIEAADLYTITLFYDVQDEILSSLMHCCSLSVTESDTFSTFVIRDTEADYKIKDSQFQVKYEVKYVPSECSFQCSCLRYECYGLLCRHIFYVMRMSKVDHFPKNYLQKRWSKNALRLIHVAKRKDDASPFSSEAGVDSVLREIYNNVEVSVSHLVGDMEKLQIYRDGQTLLMEKAKLDVPNTFKINTNDQYAKTLGVTEPAHVDILVPTDINNKGGIAPRVRTRRKSKSEIAMKLAEKPKRLCKTCHKYSNHDSRNCPTKRKGLQDHNFD</sequence>
<feature type="region of interest" description="Disordered" evidence="5">
    <location>
        <begin position="108"/>
        <end position="127"/>
    </location>
</feature>
<accession>A0A2U1L986</accession>